<feature type="domain" description="Protein kinase" evidence="2">
    <location>
        <begin position="37"/>
        <end position="276"/>
    </location>
</feature>
<feature type="binding site" evidence="1">
    <location>
        <position position="64"/>
    </location>
    <ligand>
        <name>ATP</name>
        <dbReference type="ChEBI" id="CHEBI:30616"/>
    </ligand>
</feature>
<keyword evidence="4" id="KW-1185">Reference proteome</keyword>
<dbReference type="Pfam" id="PF07714">
    <property type="entry name" value="PK_Tyr_Ser-Thr"/>
    <property type="match status" value="1"/>
</dbReference>
<dbReference type="EMBL" id="JH159151">
    <property type="protein sequence ID" value="EGZ28960.1"/>
    <property type="molecule type" value="Genomic_DNA"/>
</dbReference>
<dbReference type="InterPro" id="IPR001245">
    <property type="entry name" value="Ser-Thr/Tyr_kinase_cat_dom"/>
</dbReference>
<sequence>EAVVLQRFMALRRREKLPNGCEKQLQLPEWFLHAYQVELVDTIGNGGFGRLQKARWAGTDVAVKSLTAGYEKVLEQFRRQVQIWSVLDHPNIIPLYGACHVKPPFYVSELAANGDLRRYLNNKSRQECWRCLLDAAVGLQYLHARGVIHGNLRCIVFLVCDRGVTKVGSFGLSVFAGSNDVYNGALGAVRWKAPDVLEGGKPTLAADVYSFGMCVVEALTGAFPWGGAMFDAAVSYRVKRGELPPRPVEMNDWEWELVKRMCRFDPSSRISIDAVV</sequence>
<dbReference type="InterPro" id="IPR017441">
    <property type="entry name" value="Protein_kinase_ATP_BS"/>
</dbReference>
<proteinExistence type="predicted"/>
<feature type="non-terminal residue" evidence="3">
    <location>
        <position position="276"/>
    </location>
</feature>
<gene>
    <name evidence="3" type="ORF">PHYSODRAFT_373402</name>
</gene>
<evidence type="ECO:0000313" key="4">
    <source>
        <dbReference type="Proteomes" id="UP000002640"/>
    </source>
</evidence>
<keyword evidence="1" id="KW-0547">Nucleotide-binding</keyword>
<dbReference type="GO" id="GO:0004674">
    <property type="term" value="F:protein serine/threonine kinase activity"/>
    <property type="evidence" value="ECO:0007669"/>
    <property type="project" value="TreeGrafter"/>
</dbReference>
<dbReference type="SUPFAM" id="SSF56112">
    <property type="entry name" value="Protein kinase-like (PK-like)"/>
    <property type="match status" value="1"/>
</dbReference>
<dbReference type="STRING" id="1094619.G4YPW5"/>
<feature type="non-terminal residue" evidence="3">
    <location>
        <position position="1"/>
    </location>
</feature>
<dbReference type="OMA" id="ERMACND"/>
<dbReference type="Proteomes" id="UP000002640">
    <property type="component" value="Unassembled WGS sequence"/>
</dbReference>
<accession>G4YPW5</accession>
<dbReference type="Gene3D" id="3.30.200.20">
    <property type="entry name" value="Phosphorylase Kinase, domain 1"/>
    <property type="match status" value="1"/>
</dbReference>
<evidence type="ECO:0000313" key="3">
    <source>
        <dbReference type="EMBL" id="EGZ28960.1"/>
    </source>
</evidence>
<dbReference type="SMR" id="G4YPW5"/>
<dbReference type="InterPro" id="IPR000719">
    <property type="entry name" value="Prot_kinase_dom"/>
</dbReference>
<dbReference type="KEGG" id="psoj:PHYSODRAFT_373402"/>
<protein>
    <recommendedName>
        <fullName evidence="2">Protein kinase domain-containing protein</fullName>
    </recommendedName>
</protein>
<dbReference type="GeneID" id="20650416"/>
<evidence type="ECO:0000256" key="1">
    <source>
        <dbReference type="PROSITE-ProRule" id="PRU10141"/>
    </source>
</evidence>
<dbReference type="PROSITE" id="PS00107">
    <property type="entry name" value="PROTEIN_KINASE_ATP"/>
    <property type="match status" value="1"/>
</dbReference>
<dbReference type="PANTHER" id="PTHR44329:SF214">
    <property type="entry name" value="PROTEIN KINASE DOMAIN-CONTAINING PROTEIN"/>
    <property type="match status" value="1"/>
</dbReference>
<dbReference type="InterPro" id="IPR051681">
    <property type="entry name" value="Ser/Thr_Kinases-Pseudokinases"/>
</dbReference>
<keyword evidence="1" id="KW-0067">ATP-binding</keyword>
<organism evidence="3 4">
    <name type="scientific">Phytophthora sojae (strain P6497)</name>
    <name type="common">Soybean stem and root rot agent</name>
    <name type="synonym">Phytophthora megasperma f. sp. glycines</name>
    <dbReference type="NCBI Taxonomy" id="1094619"/>
    <lineage>
        <taxon>Eukaryota</taxon>
        <taxon>Sar</taxon>
        <taxon>Stramenopiles</taxon>
        <taxon>Oomycota</taxon>
        <taxon>Peronosporomycetes</taxon>
        <taxon>Peronosporales</taxon>
        <taxon>Peronosporaceae</taxon>
        <taxon>Phytophthora</taxon>
    </lineage>
</organism>
<dbReference type="Gene3D" id="1.10.510.10">
    <property type="entry name" value="Transferase(Phosphotransferase) domain 1"/>
    <property type="match status" value="1"/>
</dbReference>
<dbReference type="RefSeq" id="XP_009516235.1">
    <property type="nucleotide sequence ID" value="XM_009517940.1"/>
</dbReference>
<dbReference type="GO" id="GO:0005524">
    <property type="term" value="F:ATP binding"/>
    <property type="evidence" value="ECO:0007669"/>
    <property type="project" value="UniProtKB-UniRule"/>
</dbReference>
<dbReference type="InParanoid" id="G4YPW5"/>
<dbReference type="InterPro" id="IPR011009">
    <property type="entry name" value="Kinase-like_dom_sf"/>
</dbReference>
<dbReference type="PANTHER" id="PTHR44329">
    <property type="entry name" value="SERINE/THREONINE-PROTEIN KINASE TNNI3K-RELATED"/>
    <property type="match status" value="1"/>
</dbReference>
<dbReference type="AlphaFoldDB" id="G4YPW5"/>
<evidence type="ECO:0000259" key="2">
    <source>
        <dbReference type="PROSITE" id="PS50011"/>
    </source>
</evidence>
<name>G4YPW5_PHYSP</name>
<dbReference type="PROSITE" id="PS50011">
    <property type="entry name" value="PROTEIN_KINASE_DOM"/>
    <property type="match status" value="1"/>
</dbReference>
<reference evidence="3 4" key="1">
    <citation type="journal article" date="2006" name="Science">
        <title>Phytophthora genome sequences uncover evolutionary origins and mechanisms of pathogenesis.</title>
        <authorList>
            <person name="Tyler B.M."/>
            <person name="Tripathy S."/>
            <person name="Zhang X."/>
            <person name="Dehal P."/>
            <person name="Jiang R.H."/>
            <person name="Aerts A."/>
            <person name="Arredondo F.D."/>
            <person name="Baxter L."/>
            <person name="Bensasson D."/>
            <person name="Beynon J.L."/>
            <person name="Chapman J."/>
            <person name="Damasceno C.M."/>
            <person name="Dorrance A.E."/>
            <person name="Dou D."/>
            <person name="Dickerman A.W."/>
            <person name="Dubchak I.L."/>
            <person name="Garbelotto M."/>
            <person name="Gijzen M."/>
            <person name="Gordon S.G."/>
            <person name="Govers F."/>
            <person name="Grunwald N.J."/>
            <person name="Huang W."/>
            <person name="Ivors K.L."/>
            <person name="Jones R.W."/>
            <person name="Kamoun S."/>
            <person name="Krampis K."/>
            <person name="Lamour K.H."/>
            <person name="Lee M.K."/>
            <person name="McDonald W.H."/>
            <person name="Medina M."/>
            <person name="Meijer H.J."/>
            <person name="Nordberg E.K."/>
            <person name="Maclean D.J."/>
            <person name="Ospina-Giraldo M.D."/>
            <person name="Morris P.F."/>
            <person name="Phuntumart V."/>
            <person name="Putnam N.H."/>
            <person name="Rash S."/>
            <person name="Rose J.K."/>
            <person name="Sakihama Y."/>
            <person name="Salamov A.A."/>
            <person name="Savidor A."/>
            <person name="Scheuring C.F."/>
            <person name="Smith B.M."/>
            <person name="Sobral B.W."/>
            <person name="Terry A."/>
            <person name="Torto-Alalibo T.A."/>
            <person name="Win J."/>
            <person name="Xu Z."/>
            <person name="Zhang H."/>
            <person name="Grigoriev I.V."/>
            <person name="Rokhsar D.S."/>
            <person name="Boore J.L."/>
        </authorList>
    </citation>
    <scope>NUCLEOTIDE SEQUENCE [LARGE SCALE GENOMIC DNA]</scope>
    <source>
        <strain evidence="3 4">P6497</strain>
    </source>
</reference>